<reference evidence="1 2" key="1">
    <citation type="submission" date="2015-07" db="EMBL/GenBank/DDBJ databases">
        <title>The genome of Eufriesea mexicana.</title>
        <authorList>
            <person name="Pan H."/>
            <person name="Kapheim K."/>
        </authorList>
    </citation>
    <scope>NUCLEOTIDE SEQUENCE [LARGE SCALE GENOMIC DNA]</scope>
    <source>
        <strain evidence="1">0111107269</strain>
        <tissue evidence="1">Whole body</tissue>
    </source>
</reference>
<evidence type="ECO:0000313" key="1">
    <source>
        <dbReference type="EMBL" id="OAD56465.1"/>
    </source>
</evidence>
<keyword evidence="2" id="KW-1185">Reference proteome</keyword>
<evidence type="ECO:0000313" key="2">
    <source>
        <dbReference type="Proteomes" id="UP000250275"/>
    </source>
</evidence>
<accession>A0A310SMS9</accession>
<proteinExistence type="predicted"/>
<dbReference type="EMBL" id="KQ761906">
    <property type="protein sequence ID" value="OAD56465.1"/>
    <property type="molecule type" value="Genomic_DNA"/>
</dbReference>
<dbReference type="AlphaFoldDB" id="A0A310SMS9"/>
<protein>
    <submittedName>
        <fullName evidence="1">Uncharacterized protein</fullName>
    </submittedName>
</protein>
<sequence>METSHLRHTLCIVVHDRIPAFSLPIYTLQALPLSIHMLPRDTGPMYVRICVPAAAEHSIARKVRAYSAPARLVTCNP</sequence>
<dbReference type="Proteomes" id="UP000250275">
    <property type="component" value="Unassembled WGS sequence"/>
</dbReference>
<gene>
    <name evidence="1" type="ORF">WN48_03363</name>
</gene>
<name>A0A310SMS9_9HYME</name>
<organism evidence="1 2">
    <name type="scientific">Eufriesea mexicana</name>
    <dbReference type="NCBI Taxonomy" id="516756"/>
    <lineage>
        <taxon>Eukaryota</taxon>
        <taxon>Metazoa</taxon>
        <taxon>Ecdysozoa</taxon>
        <taxon>Arthropoda</taxon>
        <taxon>Hexapoda</taxon>
        <taxon>Insecta</taxon>
        <taxon>Pterygota</taxon>
        <taxon>Neoptera</taxon>
        <taxon>Endopterygota</taxon>
        <taxon>Hymenoptera</taxon>
        <taxon>Apocrita</taxon>
        <taxon>Aculeata</taxon>
        <taxon>Apoidea</taxon>
        <taxon>Anthophila</taxon>
        <taxon>Apidae</taxon>
        <taxon>Eufriesea</taxon>
    </lineage>
</organism>